<evidence type="ECO:0000313" key="4">
    <source>
        <dbReference type="Proteomes" id="UP000006015"/>
    </source>
</evidence>
<dbReference type="InterPro" id="IPR016162">
    <property type="entry name" value="Ald_DH_N"/>
</dbReference>
<keyword evidence="1 3" id="KW-0560">Oxidoreductase</keyword>
<feature type="domain" description="Aldehyde dehydrogenase" evidence="2">
    <location>
        <begin position="15"/>
        <end position="429"/>
    </location>
</feature>
<dbReference type="RefSeq" id="WP_003849769.1">
    <property type="nucleotide sequence ID" value="NZ_CP009244.1"/>
</dbReference>
<sequence>MSTHIYGKSLINGEWVTGSEGTVTGLNPATNEALEPEFSLLGADQLDQATAAAKDAFASYRATTPEERAAFLDEIAEQIEARREDILARATQETGLPEARLTGETSRTSNQLRLFAKVLRHGNDNSVRIDPAQPDRTPAPRVDIRQRRVPLGPVAVFGASNFPLAFSTAGGDTASALAAGCPVVFKAHNAHPGTSEIVAQAIQAAIDKQGLHPGVFNLVFGPGAKIGQRLVSDPSITAVGFTGSRTGGMAIFHTANERPKPIPVYAEMSAVNPVFVLPGALDDAAGLAEGFFGSVTGSAGQLCTKPGLLFLPAGDAGDKFVAALAEHFNNSHGQTMLTKNIANAWLEATSKLRSQDGVRVAGEGAAGEGENAPAPVIFDTDLATFESNDVLEVELFGPASLVIRYNTVDDLIRVIDGLEGQLTATFQAAESDFAEVEKLLPHVEEIAGRILFGGWPTGVEVGHAMVHGGPFPATTNGSTTSVGTLAIERFQRPVAYQSFPESLRPAPVRDANPWDVPQVFDGQF</sequence>
<accession>A0ABN0ABL5</accession>
<evidence type="ECO:0000256" key="1">
    <source>
        <dbReference type="ARBA" id="ARBA00023002"/>
    </source>
</evidence>
<protein>
    <submittedName>
        <fullName evidence="3">Aldehyde dehydrogenase (NAD) family protein</fullName>
        <ecNumber evidence="3">1.2.1.-</ecNumber>
    </submittedName>
</protein>
<reference evidence="3 4" key="1">
    <citation type="submission" date="2010-04" db="EMBL/GenBank/DDBJ databases">
        <authorList>
            <person name="Weinstock G."/>
            <person name="Sodergren E."/>
            <person name="Clifton S."/>
            <person name="Fulton L."/>
            <person name="Fulton B."/>
            <person name="Courtney L."/>
            <person name="Fronick C."/>
            <person name="Harrison M."/>
            <person name="Strong C."/>
            <person name="Farmer C."/>
            <person name="Delahaunty K."/>
            <person name="Markovic C."/>
            <person name="Hall O."/>
            <person name="Minx P."/>
            <person name="Tomlinson C."/>
            <person name="Mitreva M."/>
            <person name="Hou S."/>
            <person name="Wollam A."/>
            <person name="Pepin K.H."/>
            <person name="Johnson M."/>
            <person name="Bhonagiri V."/>
            <person name="Zhang X."/>
            <person name="Suruliraj S."/>
            <person name="Warren W."/>
            <person name="Chinwalla A."/>
            <person name="Mardis E.R."/>
            <person name="Wilson R.K."/>
        </authorList>
    </citation>
    <scope>NUCLEOTIDE SEQUENCE [LARGE SCALE GENOMIC DNA]</scope>
    <source>
        <strain evidence="3 4">DSM 20306</strain>
    </source>
</reference>
<name>A0ABN0ABL5_CORAM</name>
<evidence type="ECO:0000259" key="2">
    <source>
        <dbReference type="Pfam" id="PF00171"/>
    </source>
</evidence>
<evidence type="ECO:0000313" key="3">
    <source>
        <dbReference type="EMBL" id="EFG80113.1"/>
    </source>
</evidence>
<dbReference type="InterPro" id="IPR016161">
    <property type="entry name" value="Ald_DH/histidinol_DH"/>
</dbReference>
<dbReference type="Gene3D" id="3.40.309.10">
    <property type="entry name" value="Aldehyde Dehydrogenase, Chain A, domain 2"/>
    <property type="match status" value="1"/>
</dbReference>
<keyword evidence="4" id="KW-1185">Reference proteome</keyword>
<dbReference type="GO" id="GO:0016491">
    <property type="term" value="F:oxidoreductase activity"/>
    <property type="evidence" value="ECO:0007669"/>
    <property type="project" value="UniProtKB-KW"/>
</dbReference>
<dbReference type="EMBL" id="ADNS01000032">
    <property type="protein sequence ID" value="EFG80113.1"/>
    <property type="molecule type" value="Genomic_DNA"/>
</dbReference>
<dbReference type="EC" id="1.2.1.-" evidence="3"/>
<comment type="caution">
    <text evidence="3">The sequence shown here is derived from an EMBL/GenBank/DDBJ whole genome shotgun (WGS) entry which is preliminary data.</text>
</comment>
<dbReference type="InterPro" id="IPR015590">
    <property type="entry name" value="Aldehyde_DH_dom"/>
</dbReference>
<gene>
    <name evidence="3" type="ORF">HMPREF0281_02669</name>
</gene>
<dbReference type="Pfam" id="PF00171">
    <property type="entry name" value="Aldedh"/>
    <property type="match status" value="1"/>
</dbReference>
<dbReference type="SUPFAM" id="SSF53720">
    <property type="entry name" value="ALDH-like"/>
    <property type="match status" value="1"/>
</dbReference>
<dbReference type="InterPro" id="IPR016163">
    <property type="entry name" value="Ald_DH_C"/>
</dbReference>
<organism evidence="3 4">
    <name type="scientific">Corynebacterium ammoniagenes DSM 20306</name>
    <dbReference type="NCBI Taxonomy" id="649754"/>
    <lineage>
        <taxon>Bacteria</taxon>
        <taxon>Bacillati</taxon>
        <taxon>Actinomycetota</taxon>
        <taxon>Actinomycetes</taxon>
        <taxon>Mycobacteriales</taxon>
        <taxon>Corynebacteriaceae</taxon>
        <taxon>Corynebacterium</taxon>
    </lineage>
</organism>
<dbReference type="PANTHER" id="PTHR43353">
    <property type="entry name" value="SUCCINATE-SEMIALDEHYDE DEHYDROGENASE, MITOCHONDRIAL"/>
    <property type="match status" value="1"/>
</dbReference>
<dbReference type="CDD" id="cd07129">
    <property type="entry name" value="ALDH_KGSADH"/>
    <property type="match status" value="1"/>
</dbReference>
<dbReference type="InterPro" id="IPR044151">
    <property type="entry name" value="ALDH_KGSADH"/>
</dbReference>
<proteinExistence type="predicted"/>
<dbReference type="Gene3D" id="3.40.605.10">
    <property type="entry name" value="Aldehyde Dehydrogenase, Chain A, domain 1"/>
    <property type="match status" value="1"/>
</dbReference>
<dbReference type="Proteomes" id="UP000006015">
    <property type="component" value="Unassembled WGS sequence"/>
</dbReference>
<dbReference type="PANTHER" id="PTHR43353:SF3">
    <property type="entry name" value="ALDEHYDE DEHYDROGENASE-RELATED"/>
    <property type="match status" value="1"/>
</dbReference>
<dbReference type="InterPro" id="IPR050740">
    <property type="entry name" value="Aldehyde_DH_Superfamily"/>
</dbReference>